<sequence>MFSCAKFARFTAIVSRSDRTGLGDHLSGELSHYDQKVALPATRLNVFVLTDRHCLSSTDPVFHQLWSFFYHAIFLFFSSDRQPSKLILLALSSPRLTSRYEPFATTNADQPPTDFASGCLRSLYEISRCSLNWFGMTNLPADLGMQRCLPRRLLKTTLTQVHQSRGQRNEI</sequence>
<reference evidence="2" key="1">
    <citation type="journal article" date="2017" name="Genome Biol.">
        <title>Comparative genomics reveals high biological diversity and specific adaptations in the industrially and medically important fungal genus Aspergillus.</title>
        <authorList>
            <person name="de Vries R.P."/>
            <person name="Riley R."/>
            <person name="Wiebenga A."/>
            <person name="Aguilar-Osorio G."/>
            <person name="Amillis S."/>
            <person name="Uchima C.A."/>
            <person name="Anderluh G."/>
            <person name="Asadollahi M."/>
            <person name="Askin M."/>
            <person name="Barry K."/>
            <person name="Battaglia E."/>
            <person name="Bayram O."/>
            <person name="Benocci T."/>
            <person name="Braus-Stromeyer S.A."/>
            <person name="Caldana C."/>
            <person name="Canovas D."/>
            <person name="Cerqueira G.C."/>
            <person name="Chen F."/>
            <person name="Chen W."/>
            <person name="Choi C."/>
            <person name="Clum A."/>
            <person name="Dos Santos R.A."/>
            <person name="Damasio A.R."/>
            <person name="Diallinas G."/>
            <person name="Emri T."/>
            <person name="Fekete E."/>
            <person name="Flipphi M."/>
            <person name="Freyberg S."/>
            <person name="Gallo A."/>
            <person name="Gournas C."/>
            <person name="Habgood R."/>
            <person name="Hainaut M."/>
            <person name="Harispe M.L."/>
            <person name="Henrissat B."/>
            <person name="Hilden K.S."/>
            <person name="Hope R."/>
            <person name="Hossain A."/>
            <person name="Karabika E."/>
            <person name="Karaffa L."/>
            <person name="Karanyi Z."/>
            <person name="Krasevec N."/>
            <person name="Kuo A."/>
            <person name="Kusch H."/>
            <person name="LaButti K."/>
            <person name="Lagendijk E.L."/>
            <person name="Lapidus A."/>
            <person name="Levasseur A."/>
            <person name="Lindquist E."/>
            <person name="Lipzen A."/>
            <person name="Logrieco A.F."/>
            <person name="MacCabe A."/>
            <person name="Maekelae M.R."/>
            <person name="Malavazi I."/>
            <person name="Melin P."/>
            <person name="Meyer V."/>
            <person name="Mielnichuk N."/>
            <person name="Miskei M."/>
            <person name="Molnar A.P."/>
            <person name="Mule G."/>
            <person name="Ngan C.Y."/>
            <person name="Orejas M."/>
            <person name="Orosz E."/>
            <person name="Ouedraogo J.P."/>
            <person name="Overkamp K.M."/>
            <person name="Park H.-S."/>
            <person name="Perrone G."/>
            <person name="Piumi F."/>
            <person name="Punt P.J."/>
            <person name="Ram A.F."/>
            <person name="Ramon A."/>
            <person name="Rauscher S."/>
            <person name="Record E."/>
            <person name="Riano-Pachon D.M."/>
            <person name="Robert V."/>
            <person name="Roehrig J."/>
            <person name="Ruller R."/>
            <person name="Salamov A."/>
            <person name="Salih N.S."/>
            <person name="Samson R.A."/>
            <person name="Sandor E."/>
            <person name="Sanguinetti M."/>
            <person name="Schuetze T."/>
            <person name="Sepcic K."/>
            <person name="Shelest E."/>
            <person name="Sherlock G."/>
            <person name="Sophianopoulou V."/>
            <person name="Squina F.M."/>
            <person name="Sun H."/>
            <person name="Susca A."/>
            <person name="Todd R.B."/>
            <person name="Tsang A."/>
            <person name="Unkles S.E."/>
            <person name="van de Wiele N."/>
            <person name="van Rossen-Uffink D."/>
            <person name="Oliveira J.V."/>
            <person name="Vesth T.C."/>
            <person name="Visser J."/>
            <person name="Yu J.-H."/>
            <person name="Zhou M."/>
            <person name="Andersen M.R."/>
            <person name="Archer D.B."/>
            <person name="Baker S.E."/>
            <person name="Benoit I."/>
            <person name="Brakhage A.A."/>
            <person name="Braus G.H."/>
            <person name="Fischer R."/>
            <person name="Frisvad J.C."/>
            <person name="Goldman G.H."/>
            <person name="Houbraken J."/>
            <person name="Oakley B."/>
            <person name="Pocsi I."/>
            <person name="Scazzocchio C."/>
            <person name="Seiboth B."/>
            <person name="vanKuyk P.A."/>
            <person name="Wortman J."/>
            <person name="Dyer P.S."/>
            <person name="Grigoriev I.V."/>
        </authorList>
    </citation>
    <scope>NUCLEOTIDE SEQUENCE [LARGE SCALE GENOMIC DNA]</scope>
    <source>
        <strain evidence="2">CBS 506.65</strain>
    </source>
</reference>
<protein>
    <submittedName>
        <fullName evidence="1">Uncharacterized protein</fullName>
    </submittedName>
</protein>
<keyword evidence="2" id="KW-1185">Reference proteome</keyword>
<dbReference type="Proteomes" id="UP000184188">
    <property type="component" value="Unassembled WGS sequence"/>
</dbReference>
<dbReference type="AlphaFoldDB" id="A0A1L9SVP6"/>
<evidence type="ECO:0000313" key="2">
    <source>
        <dbReference type="Proteomes" id="UP000184188"/>
    </source>
</evidence>
<dbReference type="VEuPathDB" id="FungiDB:ASPZODRAFT_127296"/>
<evidence type="ECO:0000313" key="1">
    <source>
        <dbReference type="EMBL" id="OJJ51259.1"/>
    </source>
</evidence>
<proteinExistence type="predicted"/>
<gene>
    <name evidence="1" type="ORF">ASPZODRAFT_127296</name>
</gene>
<dbReference type="EMBL" id="KV878336">
    <property type="protein sequence ID" value="OJJ51259.1"/>
    <property type="molecule type" value="Genomic_DNA"/>
</dbReference>
<accession>A0A1L9SVP6</accession>
<name>A0A1L9SVP6_9EURO</name>
<dbReference type="RefSeq" id="XP_022585769.1">
    <property type="nucleotide sequence ID" value="XM_022721708.1"/>
</dbReference>
<organism evidence="1 2">
    <name type="scientific">Penicilliopsis zonata CBS 506.65</name>
    <dbReference type="NCBI Taxonomy" id="1073090"/>
    <lineage>
        <taxon>Eukaryota</taxon>
        <taxon>Fungi</taxon>
        <taxon>Dikarya</taxon>
        <taxon>Ascomycota</taxon>
        <taxon>Pezizomycotina</taxon>
        <taxon>Eurotiomycetes</taxon>
        <taxon>Eurotiomycetidae</taxon>
        <taxon>Eurotiales</taxon>
        <taxon>Aspergillaceae</taxon>
        <taxon>Penicilliopsis</taxon>
    </lineage>
</organism>
<dbReference type="GeneID" id="34608173"/>